<dbReference type="Proteomes" id="UP000447873">
    <property type="component" value="Unassembled WGS sequence"/>
</dbReference>
<gene>
    <name evidence="2" type="ORF">EG328_010763</name>
</gene>
<reference evidence="2 3" key="1">
    <citation type="submission" date="2018-12" db="EMBL/GenBank/DDBJ databases">
        <title>Venturia inaequalis Genome Resource.</title>
        <authorList>
            <person name="Lichtner F.J."/>
        </authorList>
    </citation>
    <scope>NUCLEOTIDE SEQUENCE [LARGE SCALE GENOMIC DNA]</scope>
    <source>
        <strain evidence="2 3">120213</strain>
    </source>
</reference>
<sequence>MPKQVDTRGLRTFYILKEAVTARSEGCENEQLLGKGQVVLTLKKPKLPGKPKKGKPIATGPHMVRIAVVYYNYQGRHTIDLSATVEENTEAATEIEANGGGLLPPVYTPKFTSVRTAIQELRADTKKQAKSLLFQSSEESQLLGNTFKKFKKVPVLSKNAARKAELREIEAARRSEAIALQEGAEEPGLGLKSQVTDSSHTEEDNVSKVEALAQANAKATTQPTSRYTTVTTGKLYTLRSDINDLEKGQLVIVLNKGDCRKVEVAIVTTESEIEKKHAADRFTLFPLAPTPTGIDPSTGHHYSPLFVEQYQELLPSLPKRWFVKVEPYPILLTREILGPKLEKYSRTVGVADECGGGQGNVDVKEVHLRVKHPALRNIREEMARLIDPASKAGE</sequence>
<dbReference type="AlphaFoldDB" id="A0A8H3Z6T3"/>
<comment type="caution">
    <text evidence="2">The sequence shown here is derived from an EMBL/GenBank/DDBJ whole genome shotgun (WGS) entry which is preliminary data.</text>
</comment>
<evidence type="ECO:0000256" key="1">
    <source>
        <dbReference type="SAM" id="MobiDB-lite"/>
    </source>
</evidence>
<organism evidence="2 3">
    <name type="scientific">Venturia inaequalis</name>
    <name type="common">Apple scab fungus</name>
    <dbReference type="NCBI Taxonomy" id="5025"/>
    <lineage>
        <taxon>Eukaryota</taxon>
        <taxon>Fungi</taxon>
        <taxon>Dikarya</taxon>
        <taxon>Ascomycota</taxon>
        <taxon>Pezizomycotina</taxon>
        <taxon>Dothideomycetes</taxon>
        <taxon>Pleosporomycetidae</taxon>
        <taxon>Venturiales</taxon>
        <taxon>Venturiaceae</taxon>
        <taxon>Venturia</taxon>
    </lineage>
</organism>
<name>A0A8H3Z6T3_VENIN</name>
<protein>
    <submittedName>
        <fullName evidence="2">Uncharacterized protein</fullName>
    </submittedName>
</protein>
<dbReference type="EMBL" id="WNWS01000073">
    <property type="protein sequence ID" value="KAE9982632.1"/>
    <property type="molecule type" value="Genomic_DNA"/>
</dbReference>
<feature type="region of interest" description="Disordered" evidence="1">
    <location>
        <begin position="180"/>
        <end position="202"/>
    </location>
</feature>
<accession>A0A8H3Z6T3</accession>
<evidence type="ECO:0000313" key="3">
    <source>
        <dbReference type="Proteomes" id="UP000447873"/>
    </source>
</evidence>
<proteinExistence type="predicted"/>
<evidence type="ECO:0000313" key="2">
    <source>
        <dbReference type="EMBL" id="KAE9982632.1"/>
    </source>
</evidence>
<dbReference type="OrthoDB" id="10635789at2759"/>